<dbReference type="Proteomes" id="UP001479290">
    <property type="component" value="Unassembled WGS sequence"/>
</dbReference>
<feature type="chain" id="PRO_5043946197" evidence="1">
    <location>
        <begin position="21"/>
        <end position="88"/>
    </location>
</feature>
<gene>
    <name evidence="2" type="ORF">ABG768_022613</name>
</gene>
<feature type="signal peptide" evidence="1">
    <location>
        <begin position="1"/>
        <end position="20"/>
    </location>
</feature>
<evidence type="ECO:0000256" key="1">
    <source>
        <dbReference type="SAM" id="SignalP"/>
    </source>
</evidence>
<keyword evidence="1" id="KW-0732">Signal</keyword>
<dbReference type="EMBL" id="JAWDJR010000005">
    <property type="protein sequence ID" value="KAK9974524.1"/>
    <property type="molecule type" value="Genomic_DNA"/>
</dbReference>
<feature type="non-terminal residue" evidence="2">
    <location>
        <position position="1"/>
    </location>
</feature>
<organism evidence="2 3">
    <name type="scientific">Culter alburnus</name>
    <name type="common">Topmouth culter</name>
    <dbReference type="NCBI Taxonomy" id="194366"/>
    <lineage>
        <taxon>Eukaryota</taxon>
        <taxon>Metazoa</taxon>
        <taxon>Chordata</taxon>
        <taxon>Craniata</taxon>
        <taxon>Vertebrata</taxon>
        <taxon>Euteleostomi</taxon>
        <taxon>Actinopterygii</taxon>
        <taxon>Neopterygii</taxon>
        <taxon>Teleostei</taxon>
        <taxon>Ostariophysi</taxon>
        <taxon>Cypriniformes</taxon>
        <taxon>Xenocyprididae</taxon>
        <taxon>Xenocypridinae</taxon>
        <taxon>Culter</taxon>
    </lineage>
</organism>
<comment type="caution">
    <text evidence="2">The sequence shown here is derived from an EMBL/GenBank/DDBJ whole genome shotgun (WGS) entry which is preliminary data.</text>
</comment>
<evidence type="ECO:0000313" key="3">
    <source>
        <dbReference type="Proteomes" id="UP001479290"/>
    </source>
</evidence>
<name>A0AAW2APJ2_CULAL</name>
<dbReference type="AlphaFoldDB" id="A0AAW2APJ2"/>
<reference evidence="2 3" key="1">
    <citation type="submission" date="2024-05" db="EMBL/GenBank/DDBJ databases">
        <title>A high-quality chromosomal-level genome assembly of Topmouth culter (Culter alburnus).</title>
        <authorList>
            <person name="Zhao H."/>
        </authorList>
    </citation>
    <scope>NUCLEOTIDE SEQUENCE [LARGE SCALE GENOMIC DNA]</scope>
    <source>
        <strain evidence="2">CATC2023</strain>
        <tissue evidence="2">Muscle</tissue>
    </source>
</reference>
<accession>A0AAW2APJ2</accession>
<proteinExistence type="predicted"/>
<sequence length="88" mass="9767">LPQRFFDLLFLCLRLTLLSSLLLLSSRSQRKPFAPSFSGTLLPFGHANGAHPQSRNAAENQFGLLELACLSSEEAHRLIAQDLRPGTY</sequence>
<evidence type="ECO:0000313" key="2">
    <source>
        <dbReference type="EMBL" id="KAK9974524.1"/>
    </source>
</evidence>
<protein>
    <submittedName>
        <fullName evidence="2">Uncharacterized protein</fullName>
    </submittedName>
</protein>
<keyword evidence="3" id="KW-1185">Reference proteome</keyword>